<dbReference type="EMBL" id="MTSL01000178">
    <property type="protein sequence ID" value="PJF17366.1"/>
    <property type="molecule type" value="Genomic_DNA"/>
</dbReference>
<organism evidence="3 4">
    <name type="scientific">Paramicrosporidium saccamoebae</name>
    <dbReference type="NCBI Taxonomy" id="1246581"/>
    <lineage>
        <taxon>Eukaryota</taxon>
        <taxon>Fungi</taxon>
        <taxon>Fungi incertae sedis</taxon>
        <taxon>Cryptomycota</taxon>
        <taxon>Cryptomycota incertae sedis</taxon>
        <taxon>Paramicrosporidium</taxon>
    </lineage>
</organism>
<gene>
    <name evidence="3" type="ORF">PSACC_02879</name>
</gene>
<keyword evidence="2" id="KW-0472">Membrane</keyword>
<evidence type="ECO:0000313" key="4">
    <source>
        <dbReference type="Proteomes" id="UP000240830"/>
    </source>
</evidence>
<comment type="caution">
    <text evidence="3">The sequence shown here is derived from an EMBL/GenBank/DDBJ whole genome shotgun (WGS) entry which is preliminary data.</text>
</comment>
<evidence type="ECO:0000313" key="3">
    <source>
        <dbReference type="EMBL" id="PJF17366.1"/>
    </source>
</evidence>
<accession>A0A2H9TI01</accession>
<feature type="region of interest" description="Disordered" evidence="1">
    <location>
        <begin position="1"/>
        <end position="58"/>
    </location>
</feature>
<dbReference type="AlphaFoldDB" id="A0A2H9TI01"/>
<proteinExistence type="predicted"/>
<reference evidence="3 4" key="1">
    <citation type="submission" date="2016-10" db="EMBL/GenBank/DDBJ databases">
        <title>The genome of Paramicrosporidium saccamoebae is the missing link in understanding Cryptomycota and Microsporidia evolution.</title>
        <authorList>
            <person name="Quandt C.A."/>
            <person name="Beaudet D."/>
            <person name="Corsaro D."/>
            <person name="Michel R."/>
            <person name="Corradi N."/>
            <person name="James T."/>
        </authorList>
    </citation>
    <scope>NUCLEOTIDE SEQUENCE [LARGE SCALE GENOMIC DNA]</scope>
    <source>
        <strain evidence="3 4">KSL3</strain>
    </source>
</reference>
<feature type="compositionally biased region" description="Basic residues" evidence="1">
    <location>
        <begin position="1"/>
        <end position="24"/>
    </location>
</feature>
<evidence type="ECO:0000256" key="1">
    <source>
        <dbReference type="SAM" id="MobiDB-lite"/>
    </source>
</evidence>
<name>A0A2H9TI01_9FUNG</name>
<evidence type="ECO:0000256" key="2">
    <source>
        <dbReference type="SAM" id="Phobius"/>
    </source>
</evidence>
<keyword evidence="2" id="KW-1133">Transmembrane helix</keyword>
<dbReference type="Proteomes" id="UP000240830">
    <property type="component" value="Unassembled WGS sequence"/>
</dbReference>
<keyword evidence="2" id="KW-0812">Transmembrane</keyword>
<keyword evidence="4" id="KW-1185">Reference proteome</keyword>
<feature type="compositionally biased region" description="Low complexity" evidence="1">
    <location>
        <begin position="25"/>
        <end position="37"/>
    </location>
</feature>
<sequence length="164" mass="18458">MPATVNKRKYNHQKAHRAHSRTAKRTNPTTRTATPHTTHQRKSLASNPRARLDLSKKQQKKLEKRAWIASKLDGIWKLMMQGGMQGIVFCLAVGVMLVGVKSRQVTERDLNMVRHIINIMRGMPQESSSIITNQPINTAELEQTLKNATINTAPALDEDQADNV</sequence>
<feature type="transmembrane region" description="Helical" evidence="2">
    <location>
        <begin position="82"/>
        <end position="100"/>
    </location>
</feature>
<protein>
    <submittedName>
        <fullName evidence="3">Uncharacterized protein</fullName>
    </submittedName>
</protein>